<evidence type="ECO:0000313" key="4">
    <source>
        <dbReference type="Proteomes" id="UP000008694"/>
    </source>
</evidence>
<dbReference type="eggNOG" id="KOG2764">
    <property type="taxonomic scope" value="Eukaryota"/>
</dbReference>
<proteinExistence type="inferred from homology"/>
<dbReference type="Pfam" id="PF01965">
    <property type="entry name" value="DJ-1_PfpI"/>
    <property type="match status" value="1"/>
</dbReference>
<dbReference type="Gene3D" id="3.40.50.880">
    <property type="match status" value="1"/>
</dbReference>
<dbReference type="PANTHER" id="PTHR42733">
    <property type="entry name" value="DJ-1 PROTEIN"/>
    <property type="match status" value="1"/>
</dbReference>
<dbReference type="InterPro" id="IPR029062">
    <property type="entry name" value="Class_I_gatase-like"/>
</dbReference>
<reference evidence="4" key="1">
    <citation type="journal article" date="2011" name="Nat. Genet.">
        <title>The Arabidopsis lyrata genome sequence and the basis of rapid genome size change.</title>
        <authorList>
            <person name="Hu T.T."/>
            <person name="Pattyn P."/>
            <person name="Bakker E.G."/>
            <person name="Cao J."/>
            <person name="Cheng J.-F."/>
            <person name="Clark R.M."/>
            <person name="Fahlgren N."/>
            <person name="Fawcett J.A."/>
            <person name="Grimwood J."/>
            <person name="Gundlach H."/>
            <person name="Haberer G."/>
            <person name="Hollister J.D."/>
            <person name="Ossowski S."/>
            <person name="Ottilar R.P."/>
            <person name="Salamov A.A."/>
            <person name="Schneeberger K."/>
            <person name="Spannagl M."/>
            <person name="Wang X."/>
            <person name="Yang L."/>
            <person name="Nasrallah M.E."/>
            <person name="Bergelson J."/>
            <person name="Carrington J.C."/>
            <person name="Gaut B.S."/>
            <person name="Schmutz J."/>
            <person name="Mayer K.F.X."/>
            <person name="Van de Peer Y."/>
            <person name="Grigoriev I.V."/>
            <person name="Nordborg M."/>
            <person name="Weigel D."/>
            <person name="Guo Y.-L."/>
        </authorList>
    </citation>
    <scope>NUCLEOTIDE SEQUENCE [LARGE SCALE GENOMIC DNA]</scope>
    <source>
        <strain evidence="4">cv. MN47</strain>
    </source>
</reference>
<dbReference type="STRING" id="81972.D7L2Z4"/>
<dbReference type="PANTHER" id="PTHR42733:SF2">
    <property type="entry name" value="DJ-1_THIJ_PFPI FAMILY PROTEIN"/>
    <property type="match status" value="1"/>
</dbReference>
<comment type="similarity">
    <text evidence="1">Belongs to the peptidase C56 family.</text>
</comment>
<dbReference type="AlphaFoldDB" id="D7L2Z4"/>
<sequence length="127" mass="14386">MGLYLKILELCESDYMEDYEVKVPFQSLQALGCHVDAVCPAKKKTDERFPTAIHDVLRVTKLTVKKQATLLLYDDLVIPGGRAPEYLALNKHVLNMGKEFMNSEKPVTSTSHRQQTHILTFLVPSQP</sequence>
<organism evidence="4">
    <name type="scientific">Arabidopsis lyrata subsp. lyrata</name>
    <name type="common">Lyre-leaved rock-cress</name>
    <dbReference type="NCBI Taxonomy" id="81972"/>
    <lineage>
        <taxon>Eukaryota</taxon>
        <taxon>Viridiplantae</taxon>
        <taxon>Streptophyta</taxon>
        <taxon>Embryophyta</taxon>
        <taxon>Tracheophyta</taxon>
        <taxon>Spermatophyta</taxon>
        <taxon>Magnoliopsida</taxon>
        <taxon>eudicotyledons</taxon>
        <taxon>Gunneridae</taxon>
        <taxon>Pentapetalae</taxon>
        <taxon>rosids</taxon>
        <taxon>malvids</taxon>
        <taxon>Brassicales</taxon>
        <taxon>Brassicaceae</taxon>
        <taxon>Camelineae</taxon>
        <taxon>Arabidopsis</taxon>
    </lineage>
</organism>
<dbReference type="HOGENOM" id="CLU_137067_0_0_1"/>
<keyword evidence="4" id="KW-1185">Reference proteome</keyword>
<gene>
    <name evidence="3" type="ORF">ARALYDRAFT_671244</name>
</gene>
<dbReference type="InterPro" id="IPR006286">
    <property type="entry name" value="C56_PfpI-like"/>
</dbReference>
<evidence type="ECO:0000256" key="1">
    <source>
        <dbReference type="ARBA" id="ARBA00008542"/>
    </source>
</evidence>
<evidence type="ECO:0000259" key="2">
    <source>
        <dbReference type="Pfam" id="PF01965"/>
    </source>
</evidence>
<name>D7L2Z4_ARALL</name>
<feature type="domain" description="DJ-1/PfpI" evidence="2">
    <location>
        <begin position="6"/>
        <end position="115"/>
    </location>
</feature>
<dbReference type="EMBL" id="GL348715">
    <property type="protein sequence ID" value="EFH60733.1"/>
    <property type="molecule type" value="Genomic_DNA"/>
</dbReference>
<dbReference type="Gramene" id="Al_scaffold_0003_441">
    <property type="protein sequence ID" value="Al_scaffold_0003_441"/>
    <property type="gene ID" value="Al_scaffold_0003_441"/>
</dbReference>
<protein>
    <submittedName>
        <fullName evidence="3">Predicted protein</fullName>
    </submittedName>
</protein>
<evidence type="ECO:0000313" key="3">
    <source>
        <dbReference type="EMBL" id="EFH60733.1"/>
    </source>
</evidence>
<dbReference type="Proteomes" id="UP000008694">
    <property type="component" value="Unassembled WGS sequence"/>
</dbReference>
<dbReference type="InterPro" id="IPR002818">
    <property type="entry name" value="DJ-1/PfpI"/>
</dbReference>
<dbReference type="SUPFAM" id="SSF52317">
    <property type="entry name" value="Class I glutamine amidotransferase-like"/>
    <property type="match status" value="1"/>
</dbReference>
<accession>D7L2Z4</accession>